<dbReference type="InterPro" id="IPR052158">
    <property type="entry name" value="INH-QAR"/>
</dbReference>
<organism evidence="2 3">
    <name type="scientific">Aspergillus fumigatus (strain CBS 144.89 / FGSC A1163 / CEA10)</name>
    <name type="common">Neosartorya fumigata</name>
    <dbReference type="NCBI Taxonomy" id="451804"/>
    <lineage>
        <taxon>Eukaryota</taxon>
        <taxon>Fungi</taxon>
        <taxon>Dikarya</taxon>
        <taxon>Ascomycota</taxon>
        <taxon>Pezizomycotina</taxon>
        <taxon>Eurotiomycetes</taxon>
        <taxon>Eurotiomycetidae</taxon>
        <taxon>Eurotiales</taxon>
        <taxon>Aspergillaceae</taxon>
        <taxon>Aspergillus</taxon>
        <taxon>Aspergillus subgen. Fumigati</taxon>
    </lineage>
</organism>
<reference evidence="2 3" key="1">
    <citation type="journal article" date="2008" name="PLoS Genet.">
        <title>Genomic islands in the pathogenic filamentous fungus Aspergillus fumigatus.</title>
        <authorList>
            <person name="Fedorova N.D."/>
            <person name="Khaldi N."/>
            <person name="Joardar V.S."/>
            <person name="Maiti R."/>
            <person name="Amedeo P."/>
            <person name="Anderson M.J."/>
            <person name="Crabtree J."/>
            <person name="Silva J.C."/>
            <person name="Badger J.H."/>
            <person name="Albarraq A."/>
            <person name="Angiuoli S."/>
            <person name="Bussey H."/>
            <person name="Bowyer P."/>
            <person name="Cotty P.J."/>
            <person name="Dyer P.S."/>
            <person name="Egan A."/>
            <person name="Galens K."/>
            <person name="Fraser-Liggett C.M."/>
            <person name="Haas B.J."/>
            <person name="Inman J.M."/>
            <person name="Kent R."/>
            <person name="Lemieux S."/>
            <person name="Malavazi I."/>
            <person name="Orvis J."/>
            <person name="Roemer T."/>
            <person name="Ronning C.M."/>
            <person name="Sundaram J.P."/>
            <person name="Sutton G."/>
            <person name="Turner G."/>
            <person name="Venter J.C."/>
            <person name="White O.R."/>
            <person name="Whitty B.R."/>
            <person name="Youngman P."/>
            <person name="Wolfe K.H."/>
            <person name="Goldman G.H."/>
            <person name="Wortman J.R."/>
            <person name="Jiang B."/>
            <person name="Denning D.W."/>
            <person name="Nierman W.C."/>
        </authorList>
    </citation>
    <scope>NUCLEOTIDE SEQUENCE [LARGE SCALE GENOMIC DNA]</scope>
    <source>
        <strain evidence="3">CBS 144.89 / FGSC A1163 / CEA10</strain>
    </source>
</reference>
<dbReference type="VEuPathDB" id="FungiDB:AFUB_042330"/>
<dbReference type="PANTHER" id="PTHR43130:SF7">
    <property type="entry name" value="DJ-1_PFPI DOMAIN-CONTAINING PROTEIN"/>
    <property type="match status" value="1"/>
</dbReference>
<gene>
    <name evidence="2" type="ORF">AFUB_042330</name>
</gene>
<dbReference type="Pfam" id="PF01965">
    <property type="entry name" value="DJ-1_PfpI"/>
    <property type="match status" value="1"/>
</dbReference>
<dbReference type="InterPro" id="IPR002818">
    <property type="entry name" value="DJ-1/PfpI"/>
</dbReference>
<feature type="domain" description="DJ-1/PfpI" evidence="1">
    <location>
        <begin position="172"/>
        <end position="293"/>
    </location>
</feature>
<keyword evidence="3" id="KW-1185">Reference proteome</keyword>
<dbReference type="EMBL" id="DS499596">
    <property type="protein sequence ID" value="EDP53062.1"/>
    <property type="molecule type" value="Genomic_DNA"/>
</dbReference>
<name>B0XYW6_ASPFC</name>
<dbReference type="CDD" id="cd03139">
    <property type="entry name" value="GATase1_PfpI_2"/>
    <property type="match status" value="1"/>
</dbReference>
<dbReference type="SUPFAM" id="SSF52317">
    <property type="entry name" value="Class I glutamine amidotransferase-like"/>
    <property type="match status" value="1"/>
</dbReference>
<protein>
    <submittedName>
        <fullName evidence="2">ThiJ/PfpI family protein</fullName>
    </submittedName>
</protein>
<accession>B0XYW6</accession>
<sequence>MRLQLCLDWDNILTSPKRRSTLPPSFLPSHLSNCALYHGCLERCPNSLLYPQAYNFQPFLLFVTTSFPVRFSYHPVFTQFHLSQQPRRPLHLIIFPNFILSTTTTTMTRKPLRVGVLLVGTVQLLDLAAVDLLFMIDPSYLTACTLPKPLIELGRPVSVVYIGKAGPQAHQETTSNLSLQLTHSPTDPAVQPGALDVILIPGPEPSTVPDAEYLDLVRAHNAAGTHILSICTGILVVAHAGIAKGKHATGPRMMIPMLREKFPEAQWDDSLRAVHDGNLWCSGGITNGHDLIAMYLRTIVAEPLVKTILGMSDVPQRSLKYDSAPTTDNLFFLWQVLRALPSMLFRSIKA</sequence>
<evidence type="ECO:0000259" key="1">
    <source>
        <dbReference type="Pfam" id="PF01965"/>
    </source>
</evidence>
<proteinExistence type="predicted"/>
<dbReference type="AlphaFoldDB" id="B0XYW6"/>
<dbReference type="HOGENOM" id="CLU_000445_44_8_1"/>
<dbReference type="PANTHER" id="PTHR43130">
    <property type="entry name" value="ARAC-FAMILY TRANSCRIPTIONAL REGULATOR"/>
    <property type="match status" value="1"/>
</dbReference>
<evidence type="ECO:0000313" key="3">
    <source>
        <dbReference type="Proteomes" id="UP000001699"/>
    </source>
</evidence>
<dbReference type="Proteomes" id="UP000001699">
    <property type="component" value="Unassembled WGS sequence"/>
</dbReference>
<evidence type="ECO:0000313" key="2">
    <source>
        <dbReference type="EMBL" id="EDP53062.1"/>
    </source>
</evidence>
<dbReference type="InterPro" id="IPR029062">
    <property type="entry name" value="Class_I_gatase-like"/>
</dbReference>
<dbReference type="Gene3D" id="3.40.50.880">
    <property type="match status" value="1"/>
</dbReference>
<dbReference type="OrthoDB" id="5424793at2759"/>